<evidence type="ECO:0000313" key="1">
    <source>
        <dbReference type="EMBL" id="GAG71233.1"/>
    </source>
</evidence>
<accession>X1AET8</accession>
<name>X1AET8_9ZZZZ</name>
<reference evidence="1" key="1">
    <citation type="journal article" date="2014" name="Front. Microbiol.">
        <title>High frequency of phylogenetically diverse reductive dehalogenase-homologous genes in deep subseafloor sedimentary metagenomes.</title>
        <authorList>
            <person name="Kawai M."/>
            <person name="Futagami T."/>
            <person name="Toyoda A."/>
            <person name="Takaki Y."/>
            <person name="Nishi S."/>
            <person name="Hori S."/>
            <person name="Arai W."/>
            <person name="Tsubouchi T."/>
            <person name="Morono Y."/>
            <person name="Uchiyama I."/>
            <person name="Ito T."/>
            <person name="Fujiyama A."/>
            <person name="Inagaki F."/>
            <person name="Takami H."/>
        </authorList>
    </citation>
    <scope>NUCLEOTIDE SEQUENCE</scope>
    <source>
        <strain evidence="1">Expedition CK06-06</strain>
    </source>
</reference>
<proteinExistence type="predicted"/>
<gene>
    <name evidence="1" type="ORF">S01H4_18650</name>
</gene>
<organism evidence="1">
    <name type="scientific">marine sediment metagenome</name>
    <dbReference type="NCBI Taxonomy" id="412755"/>
    <lineage>
        <taxon>unclassified sequences</taxon>
        <taxon>metagenomes</taxon>
        <taxon>ecological metagenomes</taxon>
    </lineage>
</organism>
<dbReference type="EMBL" id="BART01008271">
    <property type="protein sequence ID" value="GAG71233.1"/>
    <property type="molecule type" value="Genomic_DNA"/>
</dbReference>
<dbReference type="AlphaFoldDB" id="X1AET8"/>
<protein>
    <submittedName>
        <fullName evidence="1">Uncharacterized protein</fullName>
    </submittedName>
</protein>
<sequence length="42" mass="5012">MGILDRLIIKRIKWIKSLDDCTLQELFKLQQDLGKAIEKKLR</sequence>
<comment type="caution">
    <text evidence="1">The sequence shown here is derived from an EMBL/GenBank/DDBJ whole genome shotgun (WGS) entry which is preliminary data.</text>
</comment>